<dbReference type="EMBL" id="NIBS01000025">
    <property type="protein sequence ID" value="PHM24508.1"/>
    <property type="molecule type" value="Genomic_DNA"/>
</dbReference>
<dbReference type="OrthoDB" id="8456590at2"/>
<accession>A0A2D0IRN0</accession>
<dbReference type="RefSeq" id="WP_011144929.1">
    <property type="nucleotide sequence ID" value="NZ_CAWNNJ010000092.1"/>
</dbReference>
<evidence type="ECO:0000313" key="3">
    <source>
        <dbReference type="Proteomes" id="UP000225833"/>
    </source>
</evidence>
<proteinExistence type="predicted"/>
<reference evidence="2 3" key="1">
    <citation type="journal article" date="2017" name="Nat. Microbiol.">
        <title>Natural product diversity associated with the nematode symbionts Photorhabdus and Xenorhabdus.</title>
        <authorList>
            <person name="Tobias N.J."/>
            <person name="Wolff H."/>
            <person name="Djahanschiri B."/>
            <person name="Grundmann F."/>
            <person name="Kronenwerth M."/>
            <person name="Shi Y.M."/>
            <person name="Simonyi S."/>
            <person name="Grun P."/>
            <person name="Shapiro-Ilan D."/>
            <person name="Pidot S.J."/>
            <person name="Stinear T.P."/>
            <person name="Ebersberger I."/>
            <person name="Bode H.B."/>
        </authorList>
    </citation>
    <scope>NUCLEOTIDE SEQUENCE [LARGE SCALE GENOMIC DNA]</scope>
    <source>
        <strain evidence="2 3">DSM 16342</strain>
    </source>
</reference>
<feature type="domain" description="Knr4/Smi1-like" evidence="1">
    <location>
        <begin position="25"/>
        <end position="133"/>
    </location>
</feature>
<dbReference type="AlphaFoldDB" id="A0A2D0IRN0"/>
<dbReference type="Gene3D" id="3.40.1580.10">
    <property type="entry name" value="SMI1/KNR4-like"/>
    <property type="match status" value="1"/>
</dbReference>
<evidence type="ECO:0000313" key="2">
    <source>
        <dbReference type="EMBL" id="PHM24508.1"/>
    </source>
</evidence>
<gene>
    <name evidence="2" type="ORF">Xbud_03277</name>
</gene>
<dbReference type="SMART" id="SM00860">
    <property type="entry name" value="SMI1_KNR4"/>
    <property type="match status" value="1"/>
</dbReference>
<name>A0A2D0IRN0_XENBU</name>
<dbReference type="InterPro" id="IPR018958">
    <property type="entry name" value="Knr4/Smi1-like_dom"/>
</dbReference>
<organism evidence="2 3">
    <name type="scientific">Xenorhabdus budapestensis</name>
    <dbReference type="NCBI Taxonomy" id="290110"/>
    <lineage>
        <taxon>Bacteria</taxon>
        <taxon>Pseudomonadati</taxon>
        <taxon>Pseudomonadota</taxon>
        <taxon>Gammaproteobacteria</taxon>
        <taxon>Enterobacterales</taxon>
        <taxon>Morganellaceae</taxon>
        <taxon>Xenorhabdus</taxon>
    </lineage>
</organism>
<dbReference type="InterPro" id="IPR037883">
    <property type="entry name" value="Knr4/Smi1-like_sf"/>
</dbReference>
<comment type="caution">
    <text evidence="2">The sequence shown here is derived from an EMBL/GenBank/DDBJ whole genome shotgun (WGS) entry which is preliminary data.</text>
</comment>
<dbReference type="Pfam" id="PF14567">
    <property type="entry name" value="SUKH_5"/>
    <property type="match status" value="1"/>
</dbReference>
<sequence>MNTKLNDVIEEIERLSDGQRNDVDLPDDELISQYEKEIGFEFSNDYKEVLKKISNIFYGTIDLLSVTRDKKYYGELSQALSDAREQGLPENLLPICEDNGSYYCIDYDGKIKYWTLDGYNEESWPDLASWIKQVWIEGN</sequence>
<evidence type="ECO:0000259" key="1">
    <source>
        <dbReference type="SMART" id="SM00860"/>
    </source>
</evidence>
<dbReference type="GeneID" id="48847420"/>
<dbReference type="Proteomes" id="UP000225833">
    <property type="component" value="Unassembled WGS sequence"/>
</dbReference>
<dbReference type="SUPFAM" id="SSF160631">
    <property type="entry name" value="SMI1/KNR4-like"/>
    <property type="match status" value="1"/>
</dbReference>
<protein>
    <recommendedName>
        <fullName evidence="1">Knr4/Smi1-like domain-containing protein</fullName>
    </recommendedName>
</protein>